<feature type="domain" description="4'-phosphopantetheinyl transferase" evidence="3">
    <location>
        <begin position="127"/>
        <end position="233"/>
    </location>
</feature>
<dbReference type="Pfam" id="PF22624">
    <property type="entry name" value="AASDHPPT_N"/>
    <property type="match status" value="1"/>
</dbReference>
<dbReference type="InterPro" id="IPR055066">
    <property type="entry name" value="AASDHPPT_N"/>
</dbReference>
<evidence type="ECO:0000313" key="5">
    <source>
        <dbReference type="EMBL" id="RDV15366.1"/>
    </source>
</evidence>
<evidence type="ECO:0000256" key="1">
    <source>
        <dbReference type="ARBA" id="ARBA00010990"/>
    </source>
</evidence>
<comment type="caution">
    <text evidence="5">The sequence shown here is derived from an EMBL/GenBank/DDBJ whole genome shotgun (WGS) entry which is preliminary data.</text>
</comment>
<dbReference type="PANTHER" id="PTHR12215">
    <property type="entry name" value="PHOSPHOPANTETHEINE TRANSFERASE"/>
    <property type="match status" value="1"/>
</dbReference>
<accession>A0A3D8LDJ0</accession>
<evidence type="ECO:0000259" key="4">
    <source>
        <dbReference type="Pfam" id="PF22624"/>
    </source>
</evidence>
<gene>
    <name evidence="5" type="ORF">DXT99_09920</name>
</gene>
<dbReference type="SUPFAM" id="SSF56214">
    <property type="entry name" value="4'-phosphopantetheinyl transferase"/>
    <property type="match status" value="2"/>
</dbReference>
<feature type="domain" description="4'-phosphopantetheinyl transferase N-terminal" evidence="4">
    <location>
        <begin position="34"/>
        <end position="120"/>
    </location>
</feature>
<reference evidence="6" key="1">
    <citation type="submission" date="2018-08" db="EMBL/GenBank/DDBJ databases">
        <authorList>
            <person name="Liu Z.-W."/>
            <person name="Du Z.-J."/>
        </authorList>
    </citation>
    <scope>NUCLEOTIDE SEQUENCE [LARGE SCALE GENOMIC DNA]</scope>
    <source>
        <strain evidence="6">H4X</strain>
    </source>
</reference>
<dbReference type="EMBL" id="QRGR01000009">
    <property type="protein sequence ID" value="RDV15366.1"/>
    <property type="molecule type" value="Genomic_DNA"/>
</dbReference>
<evidence type="ECO:0000256" key="2">
    <source>
        <dbReference type="ARBA" id="ARBA00022679"/>
    </source>
</evidence>
<sequence>MAANKQQWQQVLPGALAHAEEVHVWCASLDLSAHQRENLLHTLSADEVARAGRFFFRKDQDRFIAARGILRNILGHYLGEAPRSIRFAYSPHGKPVLEANSGGDSLCFNLSHSDRFALYAVALNRNMGVDIEHIRYDVAVEQITRRFFSPGEASLLGGIPEKERYEVFFQYWTRKESVLKAKGEGLSFPMEQCDVSCIHGELSAVTLPGKNGEASCWYVQDLFPGKGYAAAIAVEGGDCKLSCFLYNLPKFP</sequence>
<organism evidence="5 6">
    <name type="scientific">Pontibacter diazotrophicus</name>
    <dbReference type="NCBI Taxonomy" id="1400979"/>
    <lineage>
        <taxon>Bacteria</taxon>
        <taxon>Pseudomonadati</taxon>
        <taxon>Bacteroidota</taxon>
        <taxon>Cytophagia</taxon>
        <taxon>Cytophagales</taxon>
        <taxon>Hymenobacteraceae</taxon>
        <taxon>Pontibacter</taxon>
    </lineage>
</organism>
<dbReference type="AlphaFoldDB" id="A0A3D8LDJ0"/>
<proteinExistence type="inferred from homology"/>
<keyword evidence="6" id="KW-1185">Reference proteome</keyword>
<dbReference type="RefSeq" id="WP_115565384.1">
    <property type="nucleotide sequence ID" value="NZ_QRGR01000009.1"/>
</dbReference>
<evidence type="ECO:0000259" key="3">
    <source>
        <dbReference type="Pfam" id="PF01648"/>
    </source>
</evidence>
<dbReference type="OrthoDB" id="9808281at2"/>
<dbReference type="InterPro" id="IPR050559">
    <property type="entry name" value="P-Pant_transferase_sf"/>
</dbReference>
<dbReference type="Proteomes" id="UP000256708">
    <property type="component" value="Unassembled WGS sequence"/>
</dbReference>
<dbReference type="InterPro" id="IPR008278">
    <property type="entry name" value="4-PPantetheinyl_Trfase_dom"/>
</dbReference>
<dbReference type="GO" id="GO:0000287">
    <property type="term" value="F:magnesium ion binding"/>
    <property type="evidence" value="ECO:0007669"/>
    <property type="project" value="InterPro"/>
</dbReference>
<name>A0A3D8LDJ0_9BACT</name>
<dbReference type="GO" id="GO:0005829">
    <property type="term" value="C:cytosol"/>
    <property type="evidence" value="ECO:0007669"/>
    <property type="project" value="TreeGrafter"/>
</dbReference>
<comment type="similarity">
    <text evidence="1">Belongs to the P-Pant transferase superfamily. Gsp/Sfp/HetI/AcpT family.</text>
</comment>
<dbReference type="Gene3D" id="3.90.470.20">
    <property type="entry name" value="4'-phosphopantetheinyl transferase domain"/>
    <property type="match status" value="2"/>
</dbReference>
<dbReference type="GO" id="GO:0008897">
    <property type="term" value="F:holo-[acyl-carrier-protein] synthase activity"/>
    <property type="evidence" value="ECO:0007669"/>
    <property type="project" value="InterPro"/>
</dbReference>
<evidence type="ECO:0000313" key="6">
    <source>
        <dbReference type="Proteomes" id="UP000256708"/>
    </source>
</evidence>
<dbReference type="Pfam" id="PF01648">
    <property type="entry name" value="ACPS"/>
    <property type="match status" value="1"/>
</dbReference>
<protein>
    <submittedName>
        <fullName evidence="5">4'-phosphopantetheinyl transferase</fullName>
    </submittedName>
</protein>
<dbReference type="GO" id="GO:0019878">
    <property type="term" value="P:lysine biosynthetic process via aminoadipic acid"/>
    <property type="evidence" value="ECO:0007669"/>
    <property type="project" value="TreeGrafter"/>
</dbReference>
<dbReference type="InterPro" id="IPR037143">
    <property type="entry name" value="4-PPantetheinyl_Trfase_dom_sf"/>
</dbReference>
<dbReference type="PANTHER" id="PTHR12215:SF10">
    <property type="entry name" value="L-AMINOADIPATE-SEMIALDEHYDE DEHYDROGENASE-PHOSPHOPANTETHEINYL TRANSFERASE"/>
    <property type="match status" value="1"/>
</dbReference>
<keyword evidence="2 5" id="KW-0808">Transferase</keyword>